<evidence type="ECO:0000256" key="3">
    <source>
        <dbReference type="ARBA" id="ARBA00022598"/>
    </source>
</evidence>
<evidence type="ECO:0000256" key="7">
    <source>
        <dbReference type="ARBA" id="ARBA00048258"/>
    </source>
</evidence>
<dbReference type="PANTHER" id="PTHR21299">
    <property type="entry name" value="CYTIDYLATE KINASE/PANTOATE-BETA-ALANINE LIGASE"/>
    <property type="match status" value="1"/>
</dbReference>
<evidence type="ECO:0000256" key="5">
    <source>
        <dbReference type="ARBA" id="ARBA00022741"/>
    </source>
</evidence>
<reference evidence="9" key="1">
    <citation type="journal article" date="2014" name="Int. J. Syst. Evol. Microbiol.">
        <title>Complete genome sequence of Corynebacterium casei LMG S-19264T (=DSM 44701T), isolated from a smear-ripened cheese.</title>
        <authorList>
            <consortium name="US DOE Joint Genome Institute (JGI-PGF)"/>
            <person name="Walter F."/>
            <person name="Albersmeier A."/>
            <person name="Kalinowski J."/>
            <person name="Ruckert C."/>
        </authorList>
    </citation>
    <scope>NUCLEOTIDE SEQUENCE</scope>
    <source>
        <strain evidence="9">NBRC 108769</strain>
    </source>
</reference>
<dbReference type="NCBIfam" id="TIGR00018">
    <property type="entry name" value="panC"/>
    <property type="match status" value="1"/>
</dbReference>
<dbReference type="HAMAP" id="MF_00158">
    <property type="entry name" value="PanC"/>
    <property type="match status" value="1"/>
</dbReference>
<keyword evidence="6 8" id="KW-0067">ATP-binding</keyword>
<keyword evidence="10" id="KW-1185">Reference proteome</keyword>
<keyword evidence="8" id="KW-0963">Cytoplasm</keyword>
<comment type="miscellaneous">
    <text evidence="8">The reaction proceeds by a bi uni uni bi ping pong mechanism.</text>
</comment>
<sequence>MELIETNLALNQRIEALRAAGKTIGFVPTLGALHDGHASLIRKSKRKSDITVCSIFVNPTQFNDPSDLKKYPRTYEADSKLLTSLETDILYMPSVKEVYPSDLDTAVHVDFGNLFTVMEGAHRPGHFDGVVQVVKRLLDIVKPDQLYMGQKDFQQFTIIQHMINELKMPVELVVCKIKREDHGLAMSSRNERLVPSIRERASIIRKTMIAVKRKIKKKPFSEIKEYATHRMTIPDFKPEYFSIVDGNNLQRVTSYEDSDYIVACTAVWAGEIRLIDNIILKHEK</sequence>
<dbReference type="Pfam" id="PF02569">
    <property type="entry name" value="Pantoate_ligase"/>
    <property type="match status" value="1"/>
</dbReference>
<dbReference type="InterPro" id="IPR014729">
    <property type="entry name" value="Rossmann-like_a/b/a_fold"/>
</dbReference>
<evidence type="ECO:0000256" key="4">
    <source>
        <dbReference type="ARBA" id="ARBA00022655"/>
    </source>
</evidence>
<dbReference type="EMBL" id="BSOH01000021">
    <property type="protein sequence ID" value="GLR18521.1"/>
    <property type="molecule type" value="Genomic_DNA"/>
</dbReference>
<comment type="subcellular location">
    <subcellularLocation>
        <location evidence="8">Cytoplasm</location>
    </subcellularLocation>
</comment>
<dbReference type="GO" id="GO:0005524">
    <property type="term" value="F:ATP binding"/>
    <property type="evidence" value="ECO:0007669"/>
    <property type="project" value="UniProtKB-KW"/>
</dbReference>
<comment type="caution">
    <text evidence="8">Lacks conserved residue(s) required for the propagation of feature annotation.</text>
</comment>
<comment type="pathway">
    <text evidence="1 8">Cofactor biosynthesis; (R)-pantothenate biosynthesis; (R)-pantothenate from (R)-pantoate and beta-alanine: step 1/1.</text>
</comment>
<comment type="function">
    <text evidence="8">Catalyzes the condensation of pantoate with beta-alanine in an ATP-dependent reaction via a pantoyl-adenylate intermediate.</text>
</comment>
<dbReference type="Proteomes" id="UP001156666">
    <property type="component" value="Unassembled WGS sequence"/>
</dbReference>
<comment type="subunit">
    <text evidence="8">Homodimer.</text>
</comment>
<dbReference type="Gene3D" id="3.30.1300.10">
    <property type="entry name" value="Pantoate-beta-alanine ligase, C-terminal domain"/>
    <property type="match status" value="1"/>
</dbReference>
<comment type="catalytic activity">
    <reaction evidence="7 8">
        <text>(R)-pantoate + beta-alanine + ATP = (R)-pantothenate + AMP + diphosphate + H(+)</text>
        <dbReference type="Rhea" id="RHEA:10912"/>
        <dbReference type="ChEBI" id="CHEBI:15378"/>
        <dbReference type="ChEBI" id="CHEBI:15980"/>
        <dbReference type="ChEBI" id="CHEBI:29032"/>
        <dbReference type="ChEBI" id="CHEBI:30616"/>
        <dbReference type="ChEBI" id="CHEBI:33019"/>
        <dbReference type="ChEBI" id="CHEBI:57966"/>
        <dbReference type="ChEBI" id="CHEBI:456215"/>
        <dbReference type="EC" id="6.3.2.1"/>
    </reaction>
</comment>
<dbReference type="GO" id="GO:0005829">
    <property type="term" value="C:cytosol"/>
    <property type="evidence" value="ECO:0007669"/>
    <property type="project" value="TreeGrafter"/>
</dbReference>
<comment type="caution">
    <text evidence="9">The sequence shown here is derived from an EMBL/GenBank/DDBJ whole genome shotgun (WGS) entry which is preliminary data.</text>
</comment>
<dbReference type="GO" id="GO:0015940">
    <property type="term" value="P:pantothenate biosynthetic process"/>
    <property type="evidence" value="ECO:0007669"/>
    <property type="project" value="UniProtKB-UniRule"/>
</dbReference>
<proteinExistence type="inferred from homology"/>
<evidence type="ECO:0000256" key="6">
    <source>
        <dbReference type="ARBA" id="ARBA00022840"/>
    </source>
</evidence>
<evidence type="ECO:0000256" key="1">
    <source>
        <dbReference type="ARBA" id="ARBA00004990"/>
    </source>
</evidence>
<protein>
    <recommendedName>
        <fullName evidence="8">Pantothenate synthetase</fullName>
        <shortName evidence="8">PS</shortName>
        <ecNumber evidence="8">6.3.2.1</ecNumber>
    </recommendedName>
    <alternativeName>
        <fullName evidence="8">Pantoate--beta-alanine ligase</fullName>
    </alternativeName>
    <alternativeName>
        <fullName evidence="8">Pantoate-activating enzyme</fullName>
    </alternativeName>
</protein>
<evidence type="ECO:0000313" key="9">
    <source>
        <dbReference type="EMBL" id="GLR18521.1"/>
    </source>
</evidence>
<dbReference type="GO" id="GO:0004592">
    <property type="term" value="F:pantoate-beta-alanine ligase activity"/>
    <property type="evidence" value="ECO:0007669"/>
    <property type="project" value="UniProtKB-UniRule"/>
</dbReference>
<feature type="active site" description="Proton donor" evidence="8">
    <location>
        <position position="37"/>
    </location>
</feature>
<keyword evidence="4 8" id="KW-0566">Pantothenate biosynthesis</keyword>
<feature type="binding site" evidence="8">
    <location>
        <position position="155"/>
    </location>
    <ligand>
        <name>(R)-pantoate</name>
        <dbReference type="ChEBI" id="CHEBI:15980"/>
    </ligand>
</feature>
<gene>
    <name evidence="8 9" type="primary">panC</name>
    <name evidence="9" type="ORF">GCM10007940_31370</name>
</gene>
<dbReference type="InterPro" id="IPR003721">
    <property type="entry name" value="Pantoate_ligase"/>
</dbReference>
<feature type="binding site" evidence="8">
    <location>
        <begin position="149"/>
        <end position="152"/>
    </location>
    <ligand>
        <name>ATP</name>
        <dbReference type="ChEBI" id="CHEBI:30616"/>
    </ligand>
</feature>
<dbReference type="CDD" id="cd00560">
    <property type="entry name" value="PanC"/>
    <property type="match status" value="1"/>
</dbReference>
<evidence type="ECO:0000256" key="2">
    <source>
        <dbReference type="ARBA" id="ARBA00009256"/>
    </source>
</evidence>
<organism evidence="9 10">
    <name type="scientific">Portibacter lacus</name>
    <dbReference type="NCBI Taxonomy" id="1099794"/>
    <lineage>
        <taxon>Bacteria</taxon>
        <taxon>Pseudomonadati</taxon>
        <taxon>Bacteroidota</taxon>
        <taxon>Saprospiria</taxon>
        <taxon>Saprospirales</taxon>
        <taxon>Haliscomenobacteraceae</taxon>
        <taxon>Portibacter</taxon>
    </lineage>
</organism>
<dbReference type="SUPFAM" id="SSF52374">
    <property type="entry name" value="Nucleotidylyl transferase"/>
    <property type="match status" value="1"/>
</dbReference>
<name>A0AA37WE38_9BACT</name>
<dbReference type="RefSeq" id="WP_235295182.1">
    <property type="nucleotide sequence ID" value="NZ_BSOH01000021.1"/>
</dbReference>
<keyword evidence="5 8" id="KW-0547">Nucleotide-binding</keyword>
<feature type="binding site" evidence="8">
    <location>
        <position position="61"/>
    </location>
    <ligand>
        <name>beta-alanine</name>
        <dbReference type="ChEBI" id="CHEBI:57966"/>
    </ligand>
</feature>
<reference evidence="9" key="2">
    <citation type="submission" date="2023-01" db="EMBL/GenBank/DDBJ databases">
        <title>Draft genome sequence of Portibacter lacus strain NBRC 108769.</title>
        <authorList>
            <person name="Sun Q."/>
            <person name="Mori K."/>
        </authorList>
    </citation>
    <scope>NUCLEOTIDE SEQUENCE</scope>
    <source>
        <strain evidence="9">NBRC 108769</strain>
    </source>
</reference>
<comment type="similarity">
    <text evidence="2 8">Belongs to the pantothenate synthetase family.</text>
</comment>
<accession>A0AA37WE38</accession>
<dbReference type="InterPro" id="IPR042176">
    <property type="entry name" value="Pantoate_ligase_C"/>
</dbReference>
<feature type="binding site" evidence="8">
    <location>
        <position position="61"/>
    </location>
    <ligand>
        <name>(R)-pantoate</name>
        <dbReference type="ChEBI" id="CHEBI:15980"/>
    </ligand>
</feature>
<evidence type="ECO:0000256" key="8">
    <source>
        <dbReference type="HAMAP-Rule" id="MF_00158"/>
    </source>
</evidence>
<dbReference type="Gene3D" id="3.40.50.620">
    <property type="entry name" value="HUPs"/>
    <property type="match status" value="1"/>
</dbReference>
<evidence type="ECO:0000313" key="10">
    <source>
        <dbReference type="Proteomes" id="UP001156666"/>
    </source>
</evidence>
<dbReference type="AlphaFoldDB" id="A0AA37WE38"/>
<dbReference type="PANTHER" id="PTHR21299:SF1">
    <property type="entry name" value="PANTOATE--BETA-ALANINE LIGASE"/>
    <property type="match status" value="1"/>
</dbReference>
<keyword evidence="3 8" id="KW-0436">Ligase</keyword>
<dbReference type="EC" id="6.3.2.1" evidence="8"/>
<feature type="binding site" evidence="8">
    <location>
        <begin position="186"/>
        <end position="189"/>
    </location>
    <ligand>
        <name>ATP</name>
        <dbReference type="ChEBI" id="CHEBI:30616"/>
    </ligand>
</feature>